<comment type="subcellular location">
    <subcellularLocation>
        <location evidence="1">Cell membrane</location>
        <topology evidence="1">Multi-pass membrane protein</topology>
    </subcellularLocation>
</comment>
<dbReference type="InterPro" id="IPR011701">
    <property type="entry name" value="MFS"/>
</dbReference>
<feature type="transmembrane region" description="Helical" evidence="9">
    <location>
        <begin position="303"/>
        <end position="322"/>
    </location>
</feature>
<evidence type="ECO:0000256" key="9">
    <source>
        <dbReference type="SAM" id="Phobius"/>
    </source>
</evidence>
<evidence type="ECO:0000256" key="7">
    <source>
        <dbReference type="ARBA" id="ARBA00022989"/>
    </source>
</evidence>
<name>A0ABS5YYC1_9ACTN</name>
<dbReference type="InterPro" id="IPR036259">
    <property type="entry name" value="MFS_trans_sf"/>
</dbReference>
<organism evidence="11 12">
    <name type="scientific">Paractinoplanes bogorensis</name>
    <dbReference type="NCBI Taxonomy" id="1610840"/>
    <lineage>
        <taxon>Bacteria</taxon>
        <taxon>Bacillati</taxon>
        <taxon>Actinomycetota</taxon>
        <taxon>Actinomycetes</taxon>
        <taxon>Micromonosporales</taxon>
        <taxon>Micromonosporaceae</taxon>
        <taxon>Paractinoplanes</taxon>
    </lineage>
</organism>
<keyword evidence="3" id="KW-0813">Transport</keyword>
<dbReference type="Gene3D" id="1.20.1250.20">
    <property type="entry name" value="MFS general substrate transporter like domains"/>
    <property type="match status" value="2"/>
</dbReference>
<keyword evidence="5 9" id="KW-0812">Transmembrane</keyword>
<sequence length="435" mass="46171">MSTSANPARRALTASSVGTFIEFYDFAIYGYTAVYIAKLFFPAEDAYASLLSALAVYGLAFVARPLGGIFFGRIGDRIGRKQVLMIVLLLVGVSTALIGCLPTFDSIGYLAPTLLVLLRLVQGFSAGGEAVGAISLAYEHAPANRRGFYATTTIAVGAVPSVFSALIVLLISSVMSDDAFSSWGWRIPFWIALPLCLFALWVRSRTQESDEFLEQAKAAGDERPRLGQVLGRNWRNIGWVILIAGLSSLGYYLLVGYLVPYSQVVLKLDAHTALIANAIALGVYAIMLSLAGLLGDLYGRKKIMVIGAVLVAALSIPAFLLVKTGTFGGAIGGQVLLSLTIPLIGAATYPYAVELFPTLGRYTAGAIGYNVGFALFGGTAPYVSQAIIGATGFTLTPAFLVGGFAVLVLLLSPWIPNSEQARRRYESSSSEKATV</sequence>
<dbReference type="PANTHER" id="PTHR43528:SF1">
    <property type="entry name" value="ALPHA-KETOGLUTARATE PERMEASE"/>
    <property type="match status" value="1"/>
</dbReference>
<proteinExistence type="inferred from homology"/>
<evidence type="ECO:0000256" key="6">
    <source>
        <dbReference type="ARBA" id="ARBA00022847"/>
    </source>
</evidence>
<evidence type="ECO:0000256" key="1">
    <source>
        <dbReference type="ARBA" id="ARBA00004651"/>
    </source>
</evidence>
<feature type="transmembrane region" description="Helical" evidence="9">
    <location>
        <begin position="183"/>
        <end position="202"/>
    </location>
</feature>
<keyword evidence="7 9" id="KW-1133">Transmembrane helix</keyword>
<feature type="transmembrane region" description="Helical" evidence="9">
    <location>
        <begin position="271"/>
        <end position="291"/>
    </location>
</feature>
<keyword evidence="4" id="KW-1003">Cell membrane</keyword>
<gene>
    <name evidence="11" type="ORF">KOI35_31660</name>
</gene>
<feature type="transmembrane region" description="Helical" evidence="9">
    <location>
        <begin position="47"/>
        <end position="71"/>
    </location>
</feature>
<dbReference type="InterPro" id="IPR020846">
    <property type="entry name" value="MFS_dom"/>
</dbReference>
<dbReference type="EMBL" id="JAHKKG010000010">
    <property type="protein sequence ID" value="MBU2668076.1"/>
    <property type="molecule type" value="Genomic_DNA"/>
</dbReference>
<dbReference type="Proteomes" id="UP001519654">
    <property type="component" value="Unassembled WGS sequence"/>
</dbReference>
<dbReference type="PROSITE" id="PS50850">
    <property type="entry name" value="MFS"/>
    <property type="match status" value="1"/>
</dbReference>
<feature type="transmembrane region" description="Helical" evidence="9">
    <location>
        <begin position="395"/>
        <end position="415"/>
    </location>
</feature>
<feature type="domain" description="Major facilitator superfamily (MFS) profile" evidence="10">
    <location>
        <begin position="11"/>
        <end position="420"/>
    </location>
</feature>
<dbReference type="RefSeq" id="WP_215792323.1">
    <property type="nucleotide sequence ID" value="NZ_JAHKKG010000010.1"/>
</dbReference>
<feature type="transmembrane region" description="Helical" evidence="9">
    <location>
        <begin position="237"/>
        <end position="259"/>
    </location>
</feature>
<evidence type="ECO:0000256" key="2">
    <source>
        <dbReference type="ARBA" id="ARBA00008240"/>
    </source>
</evidence>
<keyword evidence="8 9" id="KW-0472">Membrane</keyword>
<feature type="transmembrane region" description="Helical" evidence="9">
    <location>
        <begin position="116"/>
        <end position="136"/>
    </location>
</feature>
<dbReference type="PANTHER" id="PTHR43528">
    <property type="entry name" value="ALPHA-KETOGLUTARATE PERMEASE"/>
    <property type="match status" value="1"/>
</dbReference>
<evidence type="ECO:0000256" key="5">
    <source>
        <dbReference type="ARBA" id="ARBA00022692"/>
    </source>
</evidence>
<evidence type="ECO:0000256" key="4">
    <source>
        <dbReference type="ARBA" id="ARBA00022475"/>
    </source>
</evidence>
<dbReference type="InterPro" id="IPR005828">
    <property type="entry name" value="MFS_sugar_transport-like"/>
</dbReference>
<dbReference type="Pfam" id="PF07690">
    <property type="entry name" value="MFS_1"/>
    <property type="match status" value="1"/>
</dbReference>
<dbReference type="Pfam" id="PF00083">
    <property type="entry name" value="Sugar_tr"/>
    <property type="match status" value="1"/>
</dbReference>
<feature type="transmembrane region" description="Helical" evidence="9">
    <location>
        <begin position="148"/>
        <end position="171"/>
    </location>
</feature>
<evidence type="ECO:0000256" key="3">
    <source>
        <dbReference type="ARBA" id="ARBA00022448"/>
    </source>
</evidence>
<keyword evidence="6" id="KW-0769">Symport</keyword>
<dbReference type="InterPro" id="IPR051084">
    <property type="entry name" value="H+-coupled_symporters"/>
</dbReference>
<keyword evidence="12" id="KW-1185">Reference proteome</keyword>
<evidence type="ECO:0000313" key="12">
    <source>
        <dbReference type="Proteomes" id="UP001519654"/>
    </source>
</evidence>
<evidence type="ECO:0000259" key="10">
    <source>
        <dbReference type="PROSITE" id="PS50850"/>
    </source>
</evidence>
<protein>
    <submittedName>
        <fullName evidence="11">MFS transporter</fullName>
    </submittedName>
</protein>
<dbReference type="InterPro" id="IPR005829">
    <property type="entry name" value="Sugar_transporter_CS"/>
</dbReference>
<dbReference type="SUPFAM" id="SSF103473">
    <property type="entry name" value="MFS general substrate transporter"/>
    <property type="match status" value="1"/>
</dbReference>
<dbReference type="PROSITE" id="PS00217">
    <property type="entry name" value="SUGAR_TRANSPORT_2"/>
    <property type="match status" value="1"/>
</dbReference>
<feature type="transmembrane region" description="Helical" evidence="9">
    <location>
        <begin position="364"/>
        <end position="383"/>
    </location>
</feature>
<reference evidence="11 12" key="1">
    <citation type="submission" date="2021-06" db="EMBL/GenBank/DDBJ databases">
        <title>Actinoplanes lichenicola sp. nov., and Actinoplanes ovalisporus sp. nov., isolated from lichen in Thailand.</title>
        <authorList>
            <person name="Saeng-In P."/>
            <person name="Kanchanasin P."/>
            <person name="Yuki M."/>
            <person name="Kudo T."/>
            <person name="Ohkuma M."/>
            <person name="Phongsopitanun W."/>
            <person name="Tanasupawat S."/>
        </authorList>
    </citation>
    <scope>NUCLEOTIDE SEQUENCE [LARGE SCALE GENOMIC DNA]</scope>
    <source>
        <strain evidence="11 12">NBRC 110975</strain>
    </source>
</reference>
<comment type="caution">
    <text evidence="11">The sequence shown here is derived from an EMBL/GenBank/DDBJ whole genome shotgun (WGS) entry which is preliminary data.</text>
</comment>
<comment type="similarity">
    <text evidence="2">Belongs to the major facilitator superfamily. Metabolite:H+ Symporter (MHS) family (TC 2.A.1.6) family.</text>
</comment>
<evidence type="ECO:0000256" key="8">
    <source>
        <dbReference type="ARBA" id="ARBA00023136"/>
    </source>
</evidence>
<feature type="transmembrane region" description="Helical" evidence="9">
    <location>
        <begin position="21"/>
        <end position="41"/>
    </location>
</feature>
<evidence type="ECO:0000313" key="11">
    <source>
        <dbReference type="EMBL" id="MBU2668076.1"/>
    </source>
</evidence>
<feature type="transmembrane region" description="Helical" evidence="9">
    <location>
        <begin position="83"/>
        <end position="104"/>
    </location>
</feature>
<feature type="transmembrane region" description="Helical" evidence="9">
    <location>
        <begin position="328"/>
        <end position="352"/>
    </location>
</feature>
<accession>A0ABS5YYC1</accession>